<proteinExistence type="predicted"/>
<evidence type="ECO:0000313" key="1">
    <source>
        <dbReference type="EMBL" id="MQT18621.1"/>
    </source>
</evidence>
<evidence type="ECO:0000313" key="2">
    <source>
        <dbReference type="Proteomes" id="UP000481327"/>
    </source>
</evidence>
<organism evidence="1 2">
    <name type="scientific">Sandarakinorhabdus fusca</name>
    <dbReference type="NCBI Taxonomy" id="1439888"/>
    <lineage>
        <taxon>Bacteria</taxon>
        <taxon>Pseudomonadati</taxon>
        <taxon>Pseudomonadota</taxon>
        <taxon>Alphaproteobacteria</taxon>
        <taxon>Sphingomonadales</taxon>
        <taxon>Sphingosinicellaceae</taxon>
        <taxon>Sandarakinorhabdus</taxon>
    </lineage>
</organism>
<reference evidence="1 2" key="1">
    <citation type="submission" date="2019-09" db="EMBL/GenBank/DDBJ databases">
        <title>Polymorphobacter sp. isolated from a lake in China.</title>
        <authorList>
            <person name="Liu Z."/>
        </authorList>
    </citation>
    <scope>NUCLEOTIDE SEQUENCE [LARGE SCALE GENOMIC DNA]</scope>
    <source>
        <strain evidence="1 2">D40P</strain>
    </source>
</reference>
<dbReference type="RefSeq" id="WP_152579092.1">
    <property type="nucleotide sequence ID" value="NZ_JAATJI010000001.1"/>
</dbReference>
<dbReference type="EMBL" id="WIOL01000008">
    <property type="protein sequence ID" value="MQT18621.1"/>
    <property type="molecule type" value="Genomic_DNA"/>
</dbReference>
<name>A0A7C9KKF5_9SPHN</name>
<dbReference type="Proteomes" id="UP000481327">
    <property type="component" value="Unassembled WGS sequence"/>
</dbReference>
<protein>
    <submittedName>
        <fullName evidence="1">Uncharacterized protein</fullName>
    </submittedName>
</protein>
<keyword evidence="2" id="KW-1185">Reference proteome</keyword>
<dbReference type="AlphaFoldDB" id="A0A7C9KKF5"/>
<sequence>MLETTTSNGQRVKGTPPPFKIFSNAVAPKFGFRRHWVLLVGAALVGATPVSAQLYFHSPSEEVSTKKLADALDAARKAHTEALDRHDANLEAGFKASIDALVDQRLSRRDLYLARYVNGDARELKEAISFRLKSLTQIEPDTAPPVPTFKPSNVKFPSTVAQVRVAIRSLEQALEMRAWTARLPNQDAPVCDDNGIPLLGHKPNSDMEADCKRVRAARTRLAAQIPCDKREVDGWRELRFAGPTNLCLDGNEIVEMKNPPTFGFDNIQELNDDIKRQEKVTDEVASVHKELNDLLAKAKVKLQPNLTNEIKGALCRVDWFTEELQTLSVEEAQAAAATAAPAGAPIAPAPTLPAAPTTTPAGAPAAPAATLPVAPTASNDAAKSKCGDKAKDGMVDTALKNIKVAAAVVGKFEPGRAVLAQARADAEKFRGDKLVALLLEVNNKTSKEIAQEVLDAKTKQPSTGAILAVAMIEIAEPIKTLAQYYSKTLPDTDGVLVAIAEAKMRQSLAELEAGRLKSLLDLTSRALLPRAEEVALLVDAQAAMRNADSAQTETLKMRNYNLAALSYSESVSRGRIPADVLQQRLNHVEYGVWAKRERAASDATFAILSPAVDQLQVYGAGGVKPETIAGILNVIGLGTIAWSK</sequence>
<gene>
    <name evidence="1" type="ORF">F3168_15315</name>
</gene>
<comment type="caution">
    <text evidence="1">The sequence shown here is derived from an EMBL/GenBank/DDBJ whole genome shotgun (WGS) entry which is preliminary data.</text>
</comment>
<accession>A0A7C9KKF5</accession>